<keyword evidence="1 6" id="KW-0645">Protease</keyword>
<keyword evidence="5 6" id="KW-0482">Metalloprotease</keyword>
<dbReference type="Proteomes" id="UP001328733">
    <property type="component" value="Unassembled WGS sequence"/>
</dbReference>
<proteinExistence type="inferred from homology"/>
<dbReference type="Gene3D" id="3.30.2010.10">
    <property type="entry name" value="Metalloproteases ('zincins'), catalytic domain"/>
    <property type="match status" value="1"/>
</dbReference>
<sequence length="277" mass="30454">MVSRFYRFGLYALVSLFFTVSVGFLNPDPGQARSWVDLLLNGVQVLQLSNISDRQEVALGQQIDRGLLQQGKITPVRDAGINEYINDIGQRLARYSERPDIPYTFRVVRDDSVNAFATMGGFVYIHSGLIKVAANEAELASVIAHEIGHIAARHSIGQMRNAAIARGVLSATGLDTRSWVQLGVNLVYNLPHSRQDELEADRLGLNNLIAAGYAPSAMVSFLEKLLKKSGSTPSFLSTHPATEERIERLQAEIDSIDTAAKGGLDRTSYRSRVRALL</sequence>
<evidence type="ECO:0000256" key="3">
    <source>
        <dbReference type="ARBA" id="ARBA00022801"/>
    </source>
</evidence>
<dbReference type="CDD" id="cd07333">
    <property type="entry name" value="M48C_bepA_like"/>
    <property type="match status" value="1"/>
</dbReference>
<evidence type="ECO:0000256" key="5">
    <source>
        <dbReference type="ARBA" id="ARBA00023049"/>
    </source>
</evidence>
<dbReference type="RefSeq" id="WP_332865431.1">
    <property type="nucleotide sequence ID" value="NZ_JBAFSM010000021.1"/>
</dbReference>
<dbReference type="GO" id="GO:0051603">
    <property type="term" value="P:proteolysis involved in protein catabolic process"/>
    <property type="evidence" value="ECO:0007669"/>
    <property type="project" value="TreeGrafter"/>
</dbReference>
<dbReference type="GO" id="GO:0004222">
    <property type="term" value="F:metalloendopeptidase activity"/>
    <property type="evidence" value="ECO:0007669"/>
    <property type="project" value="InterPro"/>
</dbReference>
<dbReference type="PANTHER" id="PTHR22726:SF1">
    <property type="entry name" value="METALLOENDOPEPTIDASE OMA1, MITOCHONDRIAL"/>
    <property type="match status" value="1"/>
</dbReference>
<dbReference type="AlphaFoldDB" id="A0AAW9QXZ4"/>
<dbReference type="PANTHER" id="PTHR22726">
    <property type="entry name" value="METALLOENDOPEPTIDASE OMA1"/>
    <property type="match status" value="1"/>
</dbReference>
<dbReference type="EMBL" id="JBAFSM010000021">
    <property type="protein sequence ID" value="MEG3437949.1"/>
    <property type="molecule type" value="Genomic_DNA"/>
</dbReference>
<name>A0AAW9QXZ4_9CHRO</name>
<evidence type="ECO:0000313" key="9">
    <source>
        <dbReference type="Proteomes" id="UP001328733"/>
    </source>
</evidence>
<keyword evidence="2" id="KW-0479">Metal-binding</keyword>
<comment type="cofactor">
    <cofactor evidence="6">
        <name>Zn(2+)</name>
        <dbReference type="ChEBI" id="CHEBI:29105"/>
    </cofactor>
    <text evidence="6">Binds 1 zinc ion per subunit.</text>
</comment>
<dbReference type="GO" id="GO:0016020">
    <property type="term" value="C:membrane"/>
    <property type="evidence" value="ECO:0007669"/>
    <property type="project" value="TreeGrafter"/>
</dbReference>
<keyword evidence="9" id="KW-1185">Reference proteome</keyword>
<comment type="similarity">
    <text evidence="6">Belongs to the peptidase M48 family.</text>
</comment>
<dbReference type="InterPro" id="IPR001915">
    <property type="entry name" value="Peptidase_M48"/>
</dbReference>
<evidence type="ECO:0000259" key="7">
    <source>
        <dbReference type="Pfam" id="PF01435"/>
    </source>
</evidence>
<reference evidence="8 9" key="1">
    <citation type="submission" date="2024-01" db="EMBL/GenBank/DDBJ databases">
        <title>Genomic insights into the taxonomy and metabolism of the cyanobacterium Pannus brasiliensis CCIBt3594.</title>
        <authorList>
            <person name="Machado M."/>
            <person name="Botero N.B."/>
            <person name="Andreote A.P.D."/>
            <person name="Feitosa A.M.T."/>
            <person name="Popin R."/>
            <person name="Sivonen K."/>
            <person name="Fiore M.F."/>
        </authorList>
    </citation>
    <scope>NUCLEOTIDE SEQUENCE [LARGE SCALE GENOMIC DNA]</scope>
    <source>
        <strain evidence="8 9">CCIBt3594</strain>
    </source>
</reference>
<dbReference type="InterPro" id="IPR051156">
    <property type="entry name" value="Mito/Outer_Membr_Metalloprot"/>
</dbReference>
<gene>
    <name evidence="8" type="ORF">V0288_12545</name>
</gene>
<evidence type="ECO:0000313" key="8">
    <source>
        <dbReference type="EMBL" id="MEG3437949.1"/>
    </source>
</evidence>
<evidence type="ECO:0000256" key="2">
    <source>
        <dbReference type="ARBA" id="ARBA00022723"/>
    </source>
</evidence>
<dbReference type="GO" id="GO:0046872">
    <property type="term" value="F:metal ion binding"/>
    <property type="evidence" value="ECO:0007669"/>
    <property type="project" value="UniProtKB-KW"/>
</dbReference>
<accession>A0AAW9QXZ4</accession>
<keyword evidence="3 6" id="KW-0378">Hydrolase</keyword>
<feature type="domain" description="Peptidase M48" evidence="7">
    <location>
        <begin position="82"/>
        <end position="252"/>
    </location>
</feature>
<protein>
    <submittedName>
        <fullName evidence="8">M48 family metallopeptidase</fullName>
    </submittedName>
</protein>
<keyword evidence="4 6" id="KW-0862">Zinc</keyword>
<comment type="caution">
    <text evidence="8">The sequence shown here is derived from an EMBL/GenBank/DDBJ whole genome shotgun (WGS) entry which is preliminary data.</text>
</comment>
<evidence type="ECO:0000256" key="1">
    <source>
        <dbReference type="ARBA" id="ARBA00022670"/>
    </source>
</evidence>
<dbReference type="Pfam" id="PF01435">
    <property type="entry name" value="Peptidase_M48"/>
    <property type="match status" value="1"/>
</dbReference>
<organism evidence="8 9">
    <name type="scientific">Pannus brasiliensis CCIBt3594</name>
    <dbReference type="NCBI Taxonomy" id="1427578"/>
    <lineage>
        <taxon>Bacteria</taxon>
        <taxon>Bacillati</taxon>
        <taxon>Cyanobacteriota</taxon>
        <taxon>Cyanophyceae</taxon>
        <taxon>Oscillatoriophycideae</taxon>
        <taxon>Chroococcales</taxon>
        <taxon>Microcystaceae</taxon>
        <taxon>Pannus</taxon>
    </lineage>
</organism>
<evidence type="ECO:0000256" key="6">
    <source>
        <dbReference type="RuleBase" id="RU003983"/>
    </source>
</evidence>
<evidence type="ECO:0000256" key="4">
    <source>
        <dbReference type="ARBA" id="ARBA00022833"/>
    </source>
</evidence>